<dbReference type="SUPFAM" id="SSF54631">
    <property type="entry name" value="CBS-domain pair"/>
    <property type="match status" value="1"/>
</dbReference>
<feature type="domain" description="CBS" evidence="3">
    <location>
        <begin position="73"/>
        <end position="129"/>
    </location>
</feature>
<proteinExistence type="predicted"/>
<dbReference type="PANTHER" id="PTHR43080:SF2">
    <property type="entry name" value="CBS DOMAIN-CONTAINING PROTEIN"/>
    <property type="match status" value="1"/>
</dbReference>
<evidence type="ECO:0000313" key="4">
    <source>
        <dbReference type="EMBL" id="WNG45547.1"/>
    </source>
</evidence>
<accession>A0ABY9WUM1</accession>
<name>A0ABY9WUM1_9BACT</name>
<keyword evidence="1 2" id="KW-0129">CBS domain</keyword>
<dbReference type="Gene3D" id="3.10.580.10">
    <property type="entry name" value="CBS-domain"/>
    <property type="match status" value="1"/>
</dbReference>
<dbReference type="Proteomes" id="UP001611383">
    <property type="component" value="Chromosome"/>
</dbReference>
<evidence type="ECO:0000256" key="2">
    <source>
        <dbReference type="PROSITE-ProRule" id="PRU00703"/>
    </source>
</evidence>
<dbReference type="CDD" id="cd04622">
    <property type="entry name" value="CBS_pair_HRP1_like"/>
    <property type="match status" value="1"/>
</dbReference>
<sequence>MKTIRDVMTRGVEVIDPNATLKQAAEMMQRFNVGPLPVCAGDKLVGLVTDRDLVVRGIAMGHDPDTSKVSSVMSEDVECIHPDASLEEAAELMKDRQIRRLLVVDDDKNLMGILSLGDLSHEASDTTAAQTLEQISEPSRSLH</sequence>
<dbReference type="Pfam" id="PF00571">
    <property type="entry name" value="CBS"/>
    <property type="match status" value="2"/>
</dbReference>
<keyword evidence="5" id="KW-1185">Reference proteome</keyword>
<dbReference type="EMBL" id="CP043494">
    <property type="protein sequence ID" value="WNG45547.1"/>
    <property type="molecule type" value="Genomic_DNA"/>
</dbReference>
<evidence type="ECO:0000256" key="1">
    <source>
        <dbReference type="ARBA" id="ARBA00023122"/>
    </source>
</evidence>
<dbReference type="InterPro" id="IPR051257">
    <property type="entry name" value="Diverse_CBS-Domain"/>
</dbReference>
<reference evidence="4 5" key="1">
    <citation type="submission" date="2019-08" db="EMBL/GenBank/DDBJ databases">
        <title>Archangium and Cystobacter genomes.</title>
        <authorList>
            <person name="Chen I.-C.K."/>
            <person name="Wielgoss S."/>
        </authorList>
    </citation>
    <scope>NUCLEOTIDE SEQUENCE [LARGE SCALE GENOMIC DNA]</scope>
    <source>
        <strain evidence="4 5">Cbm 6</strain>
    </source>
</reference>
<gene>
    <name evidence="4" type="ORF">F0U60_16670</name>
</gene>
<dbReference type="RefSeq" id="WP_395820601.1">
    <property type="nucleotide sequence ID" value="NZ_CP043494.1"/>
</dbReference>
<organism evidence="4 5">
    <name type="scientific">Archangium minus</name>
    <dbReference type="NCBI Taxonomy" id="83450"/>
    <lineage>
        <taxon>Bacteria</taxon>
        <taxon>Pseudomonadati</taxon>
        <taxon>Myxococcota</taxon>
        <taxon>Myxococcia</taxon>
        <taxon>Myxococcales</taxon>
        <taxon>Cystobacterineae</taxon>
        <taxon>Archangiaceae</taxon>
        <taxon>Archangium</taxon>
    </lineage>
</organism>
<dbReference type="PANTHER" id="PTHR43080">
    <property type="entry name" value="CBS DOMAIN-CONTAINING PROTEIN CBSX3, MITOCHONDRIAL"/>
    <property type="match status" value="1"/>
</dbReference>
<evidence type="ECO:0000259" key="3">
    <source>
        <dbReference type="PROSITE" id="PS51371"/>
    </source>
</evidence>
<dbReference type="PROSITE" id="PS51371">
    <property type="entry name" value="CBS"/>
    <property type="match status" value="2"/>
</dbReference>
<dbReference type="InterPro" id="IPR046342">
    <property type="entry name" value="CBS_dom_sf"/>
</dbReference>
<feature type="domain" description="CBS" evidence="3">
    <location>
        <begin position="8"/>
        <end position="64"/>
    </location>
</feature>
<dbReference type="InterPro" id="IPR000644">
    <property type="entry name" value="CBS_dom"/>
</dbReference>
<evidence type="ECO:0000313" key="5">
    <source>
        <dbReference type="Proteomes" id="UP001611383"/>
    </source>
</evidence>
<dbReference type="SMART" id="SM00116">
    <property type="entry name" value="CBS"/>
    <property type="match status" value="2"/>
</dbReference>
<protein>
    <submittedName>
        <fullName evidence="4">CBS domain-containing protein</fullName>
    </submittedName>
</protein>